<dbReference type="EMBL" id="CP158568">
    <property type="protein sequence ID" value="XBY45007.1"/>
    <property type="molecule type" value="Genomic_DNA"/>
</dbReference>
<dbReference type="Gene3D" id="3.30.750.140">
    <property type="match status" value="1"/>
</dbReference>
<feature type="compositionally biased region" description="Low complexity" evidence="1">
    <location>
        <begin position="361"/>
        <end position="388"/>
    </location>
</feature>
<dbReference type="RefSeq" id="WP_407050100.1">
    <property type="nucleotide sequence ID" value="NZ_CP158568.1"/>
</dbReference>
<proteinExistence type="predicted"/>
<feature type="region of interest" description="Disordered" evidence="1">
    <location>
        <begin position="118"/>
        <end position="181"/>
    </location>
</feature>
<feature type="region of interest" description="Disordered" evidence="1">
    <location>
        <begin position="1"/>
        <end position="98"/>
    </location>
</feature>
<feature type="region of interest" description="Disordered" evidence="1">
    <location>
        <begin position="218"/>
        <end position="260"/>
    </location>
</feature>
<dbReference type="InterPro" id="IPR021136">
    <property type="entry name" value="Flagellar_hook_control-like_C"/>
</dbReference>
<dbReference type="Pfam" id="PF02120">
    <property type="entry name" value="Flg_hook"/>
    <property type="match status" value="1"/>
</dbReference>
<feature type="domain" description="Flagellar hook-length control protein-like C-terminal" evidence="2">
    <location>
        <begin position="452"/>
        <end position="533"/>
    </location>
</feature>
<reference evidence="3" key="1">
    <citation type="submission" date="2024-06" db="EMBL/GenBank/DDBJ databases">
        <title>Methylostella associata gen. nov., sp. nov., a novel Ancalomicrobiaceae-affiliated facultatively methylotrophic bacteria that feed on methanotrophs of the genus Methylococcus.</title>
        <authorList>
            <person name="Saltykova V."/>
            <person name="Danilova O.V."/>
            <person name="Oshkin I.Y."/>
            <person name="Belova S.E."/>
            <person name="Pimenov N.V."/>
            <person name="Dedysh S.N."/>
        </authorList>
    </citation>
    <scope>NUCLEOTIDE SEQUENCE</scope>
    <source>
        <strain evidence="3">S20</strain>
    </source>
</reference>
<accession>A0AAU7XB42</accession>
<feature type="compositionally biased region" description="Basic and acidic residues" evidence="1">
    <location>
        <begin position="80"/>
        <end position="98"/>
    </location>
</feature>
<feature type="compositionally biased region" description="Low complexity" evidence="1">
    <location>
        <begin position="68"/>
        <end position="79"/>
    </location>
</feature>
<sequence>MPTPVRVAPIPQQAAPQPSARSARDTSGADDRPSDFEAQVAATRRADDTRTNDRANDRAADRTDRTKAAAGKSTDQSDSADAKKADADKDEKADKDATDATAGAALALLVQNGLTAGATGQGALASPASLGAVPGGSAATDGEIDGVDAAKAKGPGATLPGSATLDPLAGSGAAGVGTDTVGDAKALDGKTLDGKAAQLLAGQDGAGKGADTDKTAAATTAAGSGTDTTAAKTTSGATPTDPTQAAASASASGTATTAAGTTPATQAATAAAQADTVAKDTATASTQATRPTATAVTAAADSGLRSIVARRVEGPVKAKEADNGAQPNAGTTTTGSTNPTAKDGSAPLDQTIVPSIDASKTQAGTTQAQTVGATAGATPDPAAVLAQQDARRRDDDAKTGAAPDAAAPVGQIGAPSGTGHARAADATTTTAQAAAATTTGHAVDTAALASSIATHAKDGHSRFEIRLDPPELGRVDVKLKVGSDGEVRAHLIVERSETLDMMMRDQRGLERALENAGLKTDGSGLQFSLRDQGNGNQSNQGWRNYDAQSLTGRAATAEDDSSIAAARAAVYGARTRAGGLDLRV</sequence>
<dbReference type="KEGG" id="mflg:ABS361_01505"/>
<organism evidence="3">
    <name type="scientific">Methyloraptor flagellatus</name>
    <dbReference type="NCBI Taxonomy" id="3162530"/>
    <lineage>
        <taxon>Bacteria</taxon>
        <taxon>Pseudomonadati</taxon>
        <taxon>Pseudomonadota</taxon>
        <taxon>Alphaproteobacteria</taxon>
        <taxon>Hyphomicrobiales</taxon>
        <taxon>Ancalomicrobiaceae</taxon>
        <taxon>Methyloraptor</taxon>
    </lineage>
</organism>
<feature type="compositionally biased region" description="Basic and acidic residues" evidence="1">
    <location>
        <begin position="22"/>
        <end position="35"/>
    </location>
</feature>
<feature type="region of interest" description="Disordered" evidence="1">
    <location>
        <begin position="316"/>
        <end position="426"/>
    </location>
</feature>
<feature type="compositionally biased region" description="Basic and acidic residues" evidence="1">
    <location>
        <begin position="44"/>
        <end position="67"/>
    </location>
</feature>
<keyword evidence="3" id="KW-0969">Cilium</keyword>
<name>A0AAU7XB42_9HYPH</name>
<keyword evidence="3" id="KW-0282">Flagellum</keyword>
<evidence type="ECO:0000259" key="2">
    <source>
        <dbReference type="Pfam" id="PF02120"/>
    </source>
</evidence>
<evidence type="ECO:0000256" key="1">
    <source>
        <dbReference type="SAM" id="MobiDB-lite"/>
    </source>
</evidence>
<protein>
    <submittedName>
        <fullName evidence="3">Flagellar hook-length control protein FliK</fullName>
    </submittedName>
</protein>
<feature type="compositionally biased region" description="Low complexity" evidence="1">
    <location>
        <begin position="1"/>
        <end position="21"/>
    </location>
</feature>
<feature type="compositionally biased region" description="Low complexity" evidence="1">
    <location>
        <begin position="327"/>
        <end position="341"/>
    </location>
</feature>
<gene>
    <name evidence="3" type="ORF">ABS361_01505</name>
</gene>
<feature type="region of interest" description="Disordered" evidence="1">
    <location>
        <begin position="523"/>
        <end position="543"/>
    </location>
</feature>
<dbReference type="AlphaFoldDB" id="A0AAU7XB42"/>
<evidence type="ECO:0000313" key="3">
    <source>
        <dbReference type="EMBL" id="XBY45007.1"/>
    </source>
</evidence>
<dbReference type="InterPro" id="IPR038610">
    <property type="entry name" value="FliK-like_C_sf"/>
</dbReference>
<keyword evidence="3" id="KW-0966">Cell projection</keyword>
<dbReference type="CDD" id="cd17470">
    <property type="entry name" value="T3SS_Flik_C"/>
    <property type="match status" value="1"/>
</dbReference>
<feature type="compositionally biased region" description="Basic and acidic residues" evidence="1">
    <location>
        <begin position="389"/>
        <end position="398"/>
    </location>
</feature>